<name>A0ABN6GBE2_9GAMM</name>
<sequence length="80" mass="9380">MNRTTFEAHRVLWGVEDKPARAELQRLTDEERALYQDLQQNRFGPNRRLEQEHVGFHSLIAQLDALGVERLSRNGPRLLD</sequence>
<protein>
    <recommendedName>
        <fullName evidence="1">Wadjet protein JetD C-terminal domain-containing protein</fullName>
    </recommendedName>
</protein>
<reference evidence="2 3" key="1">
    <citation type="submission" date="2021-04" db="EMBL/GenBank/DDBJ databases">
        <title>Complete genome sequencing of Allochromatium tepidum strain NZ.</title>
        <authorList>
            <person name="Tsukatani Y."/>
            <person name="Mori H."/>
        </authorList>
    </citation>
    <scope>NUCLEOTIDE SEQUENCE [LARGE SCALE GENOMIC DNA]</scope>
    <source>
        <strain evidence="2 3">NZ</strain>
    </source>
</reference>
<gene>
    <name evidence="2" type="ORF">Atep_13550</name>
</gene>
<organism evidence="2 3">
    <name type="scientific">Allochromatium tepidum</name>
    <dbReference type="NCBI Taxonomy" id="553982"/>
    <lineage>
        <taxon>Bacteria</taxon>
        <taxon>Pseudomonadati</taxon>
        <taxon>Pseudomonadota</taxon>
        <taxon>Gammaproteobacteria</taxon>
        <taxon>Chromatiales</taxon>
        <taxon>Chromatiaceae</taxon>
        <taxon>Allochromatium</taxon>
    </lineage>
</organism>
<evidence type="ECO:0000313" key="3">
    <source>
        <dbReference type="Proteomes" id="UP000680679"/>
    </source>
</evidence>
<feature type="domain" description="Wadjet protein JetD C-terminal" evidence="1">
    <location>
        <begin position="1"/>
        <end position="59"/>
    </location>
</feature>
<evidence type="ECO:0000313" key="2">
    <source>
        <dbReference type="EMBL" id="BCU06678.1"/>
    </source>
</evidence>
<dbReference type="Proteomes" id="UP000680679">
    <property type="component" value="Chromosome"/>
</dbReference>
<keyword evidence="3" id="KW-1185">Reference proteome</keyword>
<evidence type="ECO:0000259" key="1">
    <source>
        <dbReference type="Pfam" id="PF09983"/>
    </source>
</evidence>
<accession>A0ABN6GBE2</accession>
<dbReference type="InterPro" id="IPR024534">
    <property type="entry name" value="JetD_C"/>
</dbReference>
<dbReference type="EMBL" id="AP024563">
    <property type="protein sequence ID" value="BCU06678.1"/>
    <property type="molecule type" value="Genomic_DNA"/>
</dbReference>
<dbReference type="Pfam" id="PF09983">
    <property type="entry name" value="JetD_C"/>
    <property type="match status" value="1"/>
</dbReference>
<proteinExistence type="predicted"/>